<dbReference type="RefSeq" id="XP_007841873.1">
    <property type="nucleotide sequence ID" value="XM_007843682.1"/>
</dbReference>
<feature type="transmembrane region" description="Helical" evidence="1">
    <location>
        <begin position="185"/>
        <end position="207"/>
    </location>
</feature>
<evidence type="ECO:0000256" key="1">
    <source>
        <dbReference type="SAM" id="Phobius"/>
    </source>
</evidence>
<keyword evidence="4" id="KW-1185">Reference proteome</keyword>
<dbReference type="eggNOG" id="ENOG502S2CP">
    <property type="taxonomic scope" value="Eukaryota"/>
</dbReference>
<sequence length="516" mass="59115">MIGTSLYQFVFIRACIFALHYTSPLLLLALGIQLVAIGRSALSWRINQLFIAYCIVDLLYAVLIWWPYNKRLKDEARHPPPLSSADRRALFLKCADHIPDLERYLRLWFLGADSLDIKRDNVHDFVLWAFFDTVPERASQQDVFEAEELVDLLEDRLGRKLDAGRGKARGLCLTIDAIETRYRSFIWYIIVGLVDLFTHFQFAWLGFEYFAQPRSEAFSVTPPRLQSLFASKQSASRQLSYWHRPHTAADKSPVVFLHGIGIGLWTYVPFLSRIGGNNTGSGDIGVIAIEILPVSFRLTDAPLSKLELLSQLDTILDSHEWGDFVLAGHSYGTVLASHMIHSRTFNSRLQGVVLLDPVSIMLHLPDVAYNFTRRKPSRANEWQLWYFASMDPGVAHALARHFFWRENIIWKEELLDRSTNERTRDSHGISTRKVAVCLSERDLIVDTLSVAEYLADGEDWTPSTGSDVGDEMLHRDLHVTRDGIEILWFPGLDHGQMFEKRENQDRVCRVIDSYCA</sequence>
<dbReference type="GeneID" id="19280114"/>
<dbReference type="InterPro" id="IPR029058">
    <property type="entry name" value="AB_hydrolase_fold"/>
</dbReference>
<dbReference type="Proteomes" id="UP000030651">
    <property type="component" value="Unassembled WGS sequence"/>
</dbReference>
<keyword evidence="1" id="KW-0472">Membrane</keyword>
<dbReference type="PANTHER" id="PTHR37471">
    <property type="entry name" value="UNNAMED PRODUCT"/>
    <property type="match status" value="1"/>
</dbReference>
<dbReference type="Gene3D" id="3.40.50.1820">
    <property type="entry name" value="alpha/beta hydrolase"/>
    <property type="match status" value="1"/>
</dbReference>
<gene>
    <name evidence="3" type="ORF">PFICI_15101</name>
</gene>
<feature type="transmembrane region" description="Helical" evidence="1">
    <location>
        <begin position="49"/>
        <end position="68"/>
    </location>
</feature>
<dbReference type="Pfam" id="PF12697">
    <property type="entry name" value="Abhydrolase_6"/>
    <property type="match status" value="1"/>
</dbReference>
<dbReference type="OrthoDB" id="6431331at2759"/>
<dbReference type="PANTHER" id="PTHR37471:SF1">
    <property type="entry name" value="AB HYDROLASE-1 DOMAIN-CONTAINING PROTEIN"/>
    <property type="match status" value="1"/>
</dbReference>
<name>W3WK17_PESFW</name>
<reference evidence="4" key="1">
    <citation type="journal article" date="2015" name="BMC Genomics">
        <title>Genomic and transcriptomic analysis of the endophytic fungus Pestalotiopsis fici reveals its lifestyle and high potential for synthesis of natural products.</title>
        <authorList>
            <person name="Wang X."/>
            <person name="Zhang X."/>
            <person name="Liu L."/>
            <person name="Xiang M."/>
            <person name="Wang W."/>
            <person name="Sun X."/>
            <person name="Che Y."/>
            <person name="Guo L."/>
            <person name="Liu G."/>
            <person name="Guo L."/>
            <person name="Wang C."/>
            <person name="Yin W.B."/>
            <person name="Stadler M."/>
            <person name="Zhang X."/>
            <person name="Liu X."/>
        </authorList>
    </citation>
    <scope>NUCLEOTIDE SEQUENCE [LARGE SCALE GENOMIC DNA]</scope>
    <source>
        <strain evidence="4">W106-1 / CGMCC3.15140</strain>
    </source>
</reference>
<dbReference type="AlphaFoldDB" id="W3WK17"/>
<feature type="transmembrane region" description="Helical" evidence="1">
    <location>
        <begin position="12"/>
        <end position="37"/>
    </location>
</feature>
<dbReference type="KEGG" id="pfy:PFICI_15101"/>
<keyword evidence="1" id="KW-0812">Transmembrane</keyword>
<dbReference type="OMA" id="YLRWWFL"/>
<dbReference type="HOGENOM" id="CLU_027502_2_0_1"/>
<dbReference type="InParanoid" id="W3WK17"/>
<proteinExistence type="predicted"/>
<keyword evidence="1" id="KW-1133">Transmembrane helix</keyword>
<protein>
    <recommendedName>
        <fullName evidence="2">AB hydrolase-1 domain-containing protein</fullName>
    </recommendedName>
</protein>
<dbReference type="SUPFAM" id="SSF53474">
    <property type="entry name" value="alpha/beta-Hydrolases"/>
    <property type="match status" value="1"/>
</dbReference>
<evidence type="ECO:0000259" key="2">
    <source>
        <dbReference type="Pfam" id="PF12697"/>
    </source>
</evidence>
<evidence type="ECO:0000313" key="4">
    <source>
        <dbReference type="Proteomes" id="UP000030651"/>
    </source>
</evidence>
<accession>W3WK17</accession>
<dbReference type="InterPro" id="IPR000073">
    <property type="entry name" value="AB_hydrolase_1"/>
</dbReference>
<evidence type="ECO:0000313" key="3">
    <source>
        <dbReference type="EMBL" id="ETS73156.1"/>
    </source>
</evidence>
<feature type="domain" description="AB hydrolase-1" evidence="2">
    <location>
        <begin position="254"/>
        <end position="416"/>
    </location>
</feature>
<dbReference type="EMBL" id="KI912123">
    <property type="protein sequence ID" value="ETS73156.1"/>
    <property type="molecule type" value="Genomic_DNA"/>
</dbReference>
<organism evidence="3 4">
    <name type="scientific">Pestalotiopsis fici (strain W106-1 / CGMCC3.15140)</name>
    <dbReference type="NCBI Taxonomy" id="1229662"/>
    <lineage>
        <taxon>Eukaryota</taxon>
        <taxon>Fungi</taxon>
        <taxon>Dikarya</taxon>
        <taxon>Ascomycota</taxon>
        <taxon>Pezizomycotina</taxon>
        <taxon>Sordariomycetes</taxon>
        <taxon>Xylariomycetidae</taxon>
        <taxon>Amphisphaeriales</taxon>
        <taxon>Sporocadaceae</taxon>
        <taxon>Pestalotiopsis</taxon>
    </lineage>
</organism>